<protein>
    <submittedName>
        <fullName evidence="1">Uncharacterized protein</fullName>
    </submittedName>
</protein>
<dbReference type="EMBL" id="MLJW01008700">
    <property type="protein sequence ID" value="OIQ63783.1"/>
    <property type="molecule type" value="Genomic_DNA"/>
</dbReference>
<reference evidence="1" key="1">
    <citation type="submission" date="2016-10" db="EMBL/GenBank/DDBJ databases">
        <title>Sequence of Gallionella enrichment culture.</title>
        <authorList>
            <person name="Poehlein A."/>
            <person name="Muehling M."/>
            <person name="Daniel R."/>
        </authorList>
    </citation>
    <scope>NUCLEOTIDE SEQUENCE</scope>
</reference>
<proteinExistence type="predicted"/>
<organism evidence="1">
    <name type="scientific">mine drainage metagenome</name>
    <dbReference type="NCBI Taxonomy" id="410659"/>
    <lineage>
        <taxon>unclassified sequences</taxon>
        <taxon>metagenomes</taxon>
        <taxon>ecological metagenomes</taxon>
    </lineage>
</organism>
<comment type="caution">
    <text evidence="1">The sequence shown here is derived from an EMBL/GenBank/DDBJ whole genome shotgun (WGS) entry which is preliminary data.</text>
</comment>
<gene>
    <name evidence="1" type="ORF">GALL_546760</name>
</gene>
<dbReference type="AlphaFoldDB" id="A0A1J5P7L9"/>
<name>A0A1J5P7L9_9ZZZZ</name>
<evidence type="ECO:0000313" key="1">
    <source>
        <dbReference type="EMBL" id="OIQ63783.1"/>
    </source>
</evidence>
<sequence>MHADSGTVTLAGSGYLNRVAMTRTDLRLAKAFRYGTRRGEVALVLQNLGLPYQDFDPSFTFDHRAFVTLTLQD</sequence>
<accession>A0A1J5P7L9</accession>